<dbReference type="OrthoDB" id="1733656at2759"/>
<keyword evidence="1" id="KW-0732">Signal</keyword>
<reference evidence="2 3" key="1">
    <citation type="journal article" date="2013" name="PLoS Genet.">
        <title>The genome and development-dependent transcriptomes of Pyronema confluens: a window into fungal evolution.</title>
        <authorList>
            <person name="Traeger S."/>
            <person name="Altegoer F."/>
            <person name="Freitag M."/>
            <person name="Gabaldon T."/>
            <person name="Kempken F."/>
            <person name="Kumar A."/>
            <person name="Marcet-Houben M."/>
            <person name="Poggeler S."/>
            <person name="Stajich J.E."/>
            <person name="Nowrousian M."/>
        </authorList>
    </citation>
    <scope>NUCLEOTIDE SEQUENCE [LARGE SCALE GENOMIC DNA]</scope>
    <source>
        <strain evidence="3">CBS 100304</strain>
        <tissue evidence="2">Vegetative mycelium</tissue>
    </source>
</reference>
<sequence>MVRVTSLLLQIAVTASVANAQLGGFFKNAFGGAIAQVPLVKQAPETVVAAKSQQLTSENWKSSVNVTIDENASEEDIQEWLLYFTTHPTNGTAQRNVTYWDAVYNDTVVTASKSSPKTRFGKIDCFLADSKDLCHSFFLTNNIPTFYHVATYYQNASVEIRRVPMYRNVTELNEQPAFMSKFLSEKEWKEIAPWTGIFHPFTGAAKGIAPLAGQALVYYEMVPQWVFMIGISLIGRTITSRIVGRNLATLDSPAAAAAPAPAAAPAQ</sequence>
<dbReference type="OMA" id="GRTIMTR"/>
<proteinExistence type="predicted"/>
<dbReference type="AlphaFoldDB" id="U4L6J6"/>
<accession>U4L6J6</accession>
<dbReference type="eggNOG" id="ENOG502SF32">
    <property type="taxonomic scope" value="Eukaryota"/>
</dbReference>
<dbReference type="EMBL" id="HF935264">
    <property type="protein sequence ID" value="CCX05650.1"/>
    <property type="molecule type" value="Genomic_DNA"/>
</dbReference>
<feature type="signal peptide" evidence="1">
    <location>
        <begin position="1"/>
        <end position="20"/>
    </location>
</feature>
<keyword evidence="3" id="KW-1185">Reference proteome</keyword>
<name>U4L6J6_PYROM</name>
<evidence type="ECO:0000313" key="2">
    <source>
        <dbReference type="EMBL" id="CCX05650.1"/>
    </source>
</evidence>
<organism evidence="2 3">
    <name type="scientific">Pyronema omphalodes (strain CBS 100304)</name>
    <name type="common">Pyronema confluens</name>
    <dbReference type="NCBI Taxonomy" id="1076935"/>
    <lineage>
        <taxon>Eukaryota</taxon>
        <taxon>Fungi</taxon>
        <taxon>Dikarya</taxon>
        <taxon>Ascomycota</taxon>
        <taxon>Pezizomycotina</taxon>
        <taxon>Pezizomycetes</taxon>
        <taxon>Pezizales</taxon>
        <taxon>Pyronemataceae</taxon>
        <taxon>Pyronema</taxon>
    </lineage>
</organism>
<dbReference type="STRING" id="1076935.U4L6J6"/>
<evidence type="ECO:0000256" key="1">
    <source>
        <dbReference type="SAM" id="SignalP"/>
    </source>
</evidence>
<gene>
    <name evidence="2" type="ORF">PCON_05237</name>
</gene>
<protein>
    <submittedName>
        <fullName evidence="2">Uncharacterized protein</fullName>
    </submittedName>
</protein>
<evidence type="ECO:0000313" key="3">
    <source>
        <dbReference type="Proteomes" id="UP000018144"/>
    </source>
</evidence>
<dbReference type="Proteomes" id="UP000018144">
    <property type="component" value="Unassembled WGS sequence"/>
</dbReference>
<feature type="chain" id="PRO_5004651704" evidence="1">
    <location>
        <begin position="21"/>
        <end position="267"/>
    </location>
</feature>